<reference evidence="7 8" key="1">
    <citation type="submission" date="2017-12" db="EMBL/GenBank/DDBJ databases">
        <title>Genome Sequence of a Multidrug-Resistant Candida haemulonii Isolate from a Patient with Chronic Leg Ulcers in Israel.</title>
        <authorList>
            <person name="Chow N.A."/>
            <person name="Gade L."/>
            <person name="Batra D."/>
            <person name="Rowe L.A."/>
            <person name="Ben-Ami R."/>
            <person name="Loparev V.N."/>
            <person name="Litvintseva A.P."/>
        </authorList>
    </citation>
    <scope>NUCLEOTIDE SEQUENCE [LARGE SCALE GENOMIC DNA]</scope>
    <source>
        <strain evidence="7 8">B11899</strain>
    </source>
</reference>
<feature type="domain" description="Zn(2)-C6 fungal-type" evidence="6">
    <location>
        <begin position="13"/>
        <end position="43"/>
    </location>
</feature>
<sequence>MTSDPDNDINRFACNECKRRRIKCARELPVCGTCRSAKRHCLYEQSKRSPLTRKHLTEVEEELNFTRQILARQCPEVDLSQLVGKLRNGTSIDELPELGEVQSLKRQRMEPTPRPDVYNLGPTPQMNISSLLQHEENDSHEQSNMLFQIPQFLPPTINETNDVSKSKSSNTSSPLSNSCSSKCSWDERRSMLDRKFSVTDGMATTESNSYLGATSSAALINLVGGGYFLHKNRPKRRESQHGSPSSASSLASISVPSKERIEHYVNLYFETYHISYPIVHRPLFLAQLNEVVEAPPGWRSLLYIVAAIGSFMSATNAEDDDDLTLLDCAKKELSIEDLETGSLTLVQTLALISNYLQKRDRPNSGYNYLGLAARMAMGLGLHKDFTEAGDSLLNQEMRRRVWWCLYIFDCGSTITYGRPLGIPCAGIDAKLPMNVVDSNMTAMTATIPRQEREPTNYTSVRLQALFHMFTNSIYERIISDPFPSAHTLLRWDYEFIERWKSMIPDSFQEEVNVAAKFKLAHAVLYWRSRNLRIIMYRTFMLKRLFSDKEEPVDEYETRAGEICLQECSATIESMDTFWSEKAQYNRMDAWYSLYFLIPAVVMPLVCLRNDPVSPEANGWQ</sequence>
<dbReference type="VEuPathDB" id="FungiDB:CXQ85_003324"/>
<proteinExistence type="predicted"/>
<keyword evidence="1" id="KW-0479">Metal-binding</keyword>
<keyword evidence="8" id="KW-1185">Reference proteome</keyword>
<comment type="caution">
    <text evidence="7">The sequence shown here is derived from an EMBL/GenBank/DDBJ whole genome shotgun (WGS) entry which is preliminary data.</text>
</comment>
<dbReference type="InterPro" id="IPR001138">
    <property type="entry name" value="Zn2Cys6_DnaBD"/>
</dbReference>
<dbReference type="RefSeq" id="XP_025340418.1">
    <property type="nucleotide sequence ID" value="XM_025486970.1"/>
</dbReference>
<dbReference type="Pfam" id="PF04082">
    <property type="entry name" value="Fungal_trans"/>
    <property type="match status" value="1"/>
</dbReference>
<organism evidence="7 8">
    <name type="scientific">Candidozyma haemuli</name>
    <dbReference type="NCBI Taxonomy" id="45357"/>
    <lineage>
        <taxon>Eukaryota</taxon>
        <taxon>Fungi</taxon>
        <taxon>Dikarya</taxon>
        <taxon>Ascomycota</taxon>
        <taxon>Saccharomycotina</taxon>
        <taxon>Pichiomycetes</taxon>
        <taxon>Metschnikowiaceae</taxon>
        <taxon>Candidozyma</taxon>
    </lineage>
</organism>
<evidence type="ECO:0000256" key="1">
    <source>
        <dbReference type="ARBA" id="ARBA00022723"/>
    </source>
</evidence>
<evidence type="ECO:0000256" key="2">
    <source>
        <dbReference type="ARBA" id="ARBA00023015"/>
    </source>
</evidence>
<dbReference type="GO" id="GO:0000981">
    <property type="term" value="F:DNA-binding transcription factor activity, RNA polymerase II-specific"/>
    <property type="evidence" value="ECO:0007669"/>
    <property type="project" value="InterPro"/>
</dbReference>
<dbReference type="GO" id="GO:0005634">
    <property type="term" value="C:nucleus"/>
    <property type="evidence" value="ECO:0007669"/>
    <property type="project" value="TreeGrafter"/>
</dbReference>
<dbReference type="Proteomes" id="UP000244309">
    <property type="component" value="Unassembled WGS sequence"/>
</dbReference>
<dbReference type="PANTHER" id="PTHR47424:SF2">
    <property type="entry name" value="TRANSCRIPTION FACTOR DOMAIN-CONTAINING PROTEIN-RELATED"/>
    <property type="match status" value="1"/>
</dbReference>
<dbReference type="GO" id="GO:0006351">
    <property type="term" value="P:DNA-templated transcription"/>
    <property type="evidence" value="ECO:0007669"/>
    <property type="project" value="InterPro"/>
</dbReference>
<accession>A0A2V1ANQ0</accession>
<dbReference type="EMBL" id="PKFO01000002">
    <property type="protein sequence ID" value="PVH19478.1"/>
    <property type="molecule type" value="Genomic_DNA"/>
</dbReference>
<dbReference type="CDD" id="cd12148">
    <property type="entry name" value="fungal_TF_MHR"/>
    <property type="match status" value="1"/>
</dbReference>
<gene>
    <name evidence="7" type="ORF">CXQ85_003324</name>
</gene>
<evidence type="ECO:0000313" key="8">
    <source>
        <dbReference type="Proteomes" id="UP000244309"/>
    </source>
</evidence>
<evidence type="ECO:0000256" key="5">
    <source>
        <dbReference type="SAM" id="MobiDB-lite"/>
    </source>
</evidence>
<dbReference type="GO" id="GO:0008270">
    <property type="term" value="F:zinc ion binding"/>
    <property type="evidence" value="ECO:0007669"/>
    <property type="project" value="InterPro"/>
</dbReference>
<feature type="compositionally biased region" description="Low complexity" evidence="5">
    <location>
        <begin position="166"/>
        <end position="183"/>
    </location>
</feature>
<dbReference type="OrthoDB" id="3364175at2759"/>
<dbReference type="SMART" id="SM00066">
    <property type="entry name" value="GAL4"/>
    <property type="match status" value="1"/>
</dbReference>
<dbReference type="SUPFAM" id="SSF57701">
    <property type="entry name" value="Zn2/Cys6 DNA-binding domain"/>
    <property type="match status" value="1"/>
</dbReference>
<keyword evidence="4" id="KW-0539">Nucleus</keyword>
<dbReference type="AlphaFoldDB" id="A0A2V1ANQ0"/>
<dbReference type="Gene3D" id="4.10.240.10">
    <property type="entry name" value="Zn(2)-C6 fungal-type DNA-binding domain"/>
    <property type="match status" value="1"/>
</dbReference>
<protein>
    <recommendedName>
        <fullName evidence="6">Zn(2)-C6 fungal-type domain-containing protein</fullName>
    </recommendedName>
</protein>
<dbReference type="PROSITE" id="PS50048">
    <property type="entry name" value="ZN2_CY6_FUNGAL_2"/>
    <property type="match status" value="1"/>
</dbReference>
<keyword evidence="2" id="KW-0805">Transcription regulation</keyword>
<evidence type="ECO:0000256" key="3">
    <source>
        <dbReference type="ARBA" id="ARBA00023163"/>
    </source>
</evidence>
<name>A0A2V1ANQ0_9ASCO</name>
<feature type="region of interest" description="Disordered" evidence="5">
    <location>
        <begin position="97"/>
        <end position="122"/>
    </location>
</feature>
<dbReference type="PROSITE" id="PS00463">
    <property type="entry name" value="ZN2_CY6_FUNGAL_1"/>
    <property type="match status" value="1"/>
</dbReference>
<evidence type="ECO:0000313" key="7">
    <source>
        <dbReference type="EMBL" id="PVH19478.1"/>
    </source>
</evidence>
<dbReference type="GO" id="GO:0000978">
    <property type="term" value="F:RNA polymerase II cis-regulatory region sequence-specific DNA binding"/>
    <property type="evidence" value="ECO:0007669"/>
    <property type="project" value="TreeGrafter"/>
</dbReference>
<dbReference type="PANTHER" id="PTHR47424">
    <property type="entry name" value="REGULATORY PROTEIN GAL4"/>
    <property type="match status" value="1"/>
</dbReference>
<dbReference type="SMART" id="SM00906">
    <property type="entry name" value="Fungal_trans"/>
    <property type="match status" value="1"/>
</dbReference>
<evidence type="ECO:0000259" key="6">
    <source>
        <dbReference type="PROSITE" id="PS50048"/>
    </source>
</evidence>
<feature type="region of interest" description="Disordered" evidence="5">
    <location>
        <begin position="156"/>
        <end position="183"/>
    </location>
</feature>
<dbReference type="STRING" id="45357.A0A2V1ANQ0"/>
<keyword evidence="3" id="KW-0804">Transcription</keyword>
<dbReference type="InterPro" id="IPR051127">
    <property type="entry name" value="Fungal_SecMet_Regulators"/>
</dbReference>
<dbReference type="InterPro" id="IPR007219">
    <property type="entry name" value="XnlR_reg_dom"/>
</dbReference>
<dbReference type="CDD" id="cd00067">
    <property type="entry name" value="GAL4"/>
    <property type="match status" value="1"/>
</dbReference>
<dbReference type="InterPro" id="IPR036864">
    <property type="entry name" value="Zn2-C6_fun-type_DNA-bd_sf"/>
</dbReference>
<dbReference type="GeneID" id="37008655"/>
<dbReference type="Pfam" id="PF00172">
    <property type="entry name" value="Zn_clus"/>
    <property type="match status" value="1"/>
</dbReference>
<evidence type="ECO:0000256" key="4">
    <source>
        <dbReference type="ARBA" id="ARBA00023242"/>
    </source>
</evidence>
<dbReference type="GO" id="GO:0000435">
    <property type="term" value="P:positive regulation of transcription from RNA polymerase II promoter by galactose"/>
    <property type="evidence" value="ECO:0007669"/>
    <property type="project" value="TreeGrafter"/>
</dbReference>